<dbReference type="Proteomes" id="UP000265724">
    <property type="component" value="Unassembled WGS sequence"/>
</dbReference>
<evidence type="ECO:0000256" key="1">
    <source>
        <dbReference type="ARBA" id="ARBA00022801"/>
    </source>
</evidence>
<reference evidence="5 6" key="1">
    <citation type="submission" date="2018-09" db="EMBL/GenBank/DDBJ databases">
        <title>Discovery and Ecogenomic Context for Candidatus Cryosericales, a Global Caldiserica Order Active in Thawing Permafrost.</title>
        <authorList>
            <person name="Martinez M.A."/>
            <person name="Woodcroft B.J."/>
            <person name="Ignacio Espinoza J.C."/>
            <person name="Zayed A."/>
            <person name="Singleton C.M."/>
            <person name="Boyd J."/>
            <person name="Li Y.-F."/>
            <person name="Purvine S."/>
            <person name="Maughan H."/>
            <person name="Hodgkins S.B."/>
            <person name="Anderson D."/>
            <person name="Sederholm M."/>
            <person name="Temperton B."/>
            <person name="Saleska S.R."/>
            <person name="Tyson G.W."/>
            <person name="Rich V.I."/>
        </authorList>
    </citation>
    <scope>NUCLEOTIDE SEQUENCE [LARGE SCALE GENOMIC DNA]</scope>
    <source>
        <strain evidence="3 5">SMC2</strain>
        <strain evidence="4 6">SMC3</strain>
    </source>
</reference>
<dbReference type="GO" id="GO:0016810">
    <property type="term" value="F:hydrolase activity, acting on carbon-nitrogen (but not peptide) bonds"/>
    <property type="evidence" value="ECO:0007669"/>
    <property type="project" value="InterPro"/>
</dbReference>
<dbReference type="Gene3D" id="3.20.20.140">
    <property type="entry name" value="Metal-dependent hydrolases"/>
    <property type="match status" value="1"/>
</dbReference>
<dbReference type="SUPFAM" id="SSF51556">
    <property type="entry name" value="Metallo-dependent hydrolases"/>
    <property type="match status" value="1"/>
</dbReference>
<dbReference type="InterPro" id="IPR032466">
    <property type="entry name" value="Metal_Hydrolase"/>
</dbReference>
<dbReference type="EMBL" id="QXIW01000002">
    <property type="protein sequence ID" value="RIE15120.1"/>
    <property type="molecule type" value="Genomic_DNA"/>
</dbReference>
<evidence type="ECO:0000313" key="6">
    <source>
        <dbReference type="Proteomes" id="UP000266042"/>
    </source>
</evidence>
<dbReference type="Pfam" id="PF01979">
    <property type="entry name" value="Amidohydro_1"/>
    <property type="match status" value="1"/>
</dbReference>
<sequence>MAELLVRNARIVYPATRGFVVDRGWLLARDGVISGLAAGDVPVDIARPVAGRQEIDAAGMTLLPGLLNTHMHLYSMYSRGISTGRVSHSFLDVLQDLWWRLDRSLLKDACWMSATFSGMDSLRSGTTTIVDHHASPSYIAGSLSILSDALSKIGLRHVLSYEITDRNGIQGAIAGVDENIRFFDEVTGKGGLASSMVGLHASFTVSDTTLTTLRARVGSRNVGYHVHVAEGAVDEEDSVEKYGKRIVTRLDDAGLLGPRSIAVHCIGIDASERELLAKSGTPVVVNTMSNMNNAVGLPAVREMLEAGIQVGIGTDGYTANMFEEFRNTLVGLRHRYEDPAGFWAEVQKAQIETNADIVSRCTGCTVGRLEEGAAADFILVDYASPTPLSSENAFGHVFFGMSADLVDTVVVNGNVAVKGHQVLAVDREALERESQKVAKAVWEAFDRLS</sequence>
<dbReference type="InterPro" id="IPR006680">
    <property type="entry name" value="Amidohydro-rel"/>
</dbReference>
<proteinExistence type="predicted"/>
<dbReference type="Proteomes" id="UP000266042">
    <property type="component" value="Unassembled WGS sequence"/>
</dbReference>
<comment type="caution">
    <text evidence="4">The sequence shown here is derived from an EMBL/GenBank/DDBJ whole genome shotgun (WGS) entry which is preliminary data.</text>
</comment>
<organism evidence="4 6">
    <name type="scientific">Candidatus Cryosericum hinesii</name>
    <dbReference type="NCBI Taxonomy" id="2290915"/>
    <lineage>
        <taxon>Bacteria</taxon>
        <taxon>Pseudomonadati</taxon>
        <taxon>Caldisericota/Cryosericota group</taxon>
        <taxon>Candidatus Cryosericota</taxon>
        <taxon>Candidatus Cryosericia</taxon>
        <taxon>Candidatus Cryosericales</taxon>
        <taxon>Candidatus Cryosericaceae</taxon>
        <taxon>Candidatus Cryosericum</taxon>
    </lineage>
</organism>
<dbReference type="PANTHER" id="PTHR43794">
    <property type="entry name" value="AMINOHYDROLASE SSNA-RELATED"/>
    <property type="match status" value="1"/>
</dbReference>
<dbReference type="NCBIfam" id="NF005540">
    <property type="entry name" value="PRK07203.1"/>
    <property type="match status" value="1"/>
</dbReference>
<evidence type="ECO:0000259" key="2">
    <source>
        <dbReference type="Pfam" id="PF01979"/>
    </source>
</evidence>
<evidence type="ECO:0000313" key="4">
    <source>
        <dbReference type="EMBL" id="RIE15120.1"/>
    </source>
</evidence>
<dbReference type="PANTHER" id="PTHR43794:SF11">
    <property type="entry name" value="AMIDOHYDROLASE-RELATED DOMAIN-CONTAINING PROTEIN"/>
    <property type="match status" value="1"/>
</dbReference>
<gene>
    <name evidence="4" type="primary">ssnA</name>
    <name evidence="3" type="ORF">SMC2_05465</name>
    <name evidence="4" type="ORF">SMC3_00450</name>
</gene>
<accession>A0A398DJV1</accession>
<evidence type="ECO:0000313" key="5">
    <source>
        <dbReference type="Proteomes" id="UP000265724"/>
    </source>
</evidence>
<feature type="domain" description="Amidohydrolase-related" evidence="2">
    <location>
        <begin position="61"/>
        <end position="415"/>
    </location>
</feature>
<evidence type="ECO:0000313" key="3">
    <source>
        <dbReference type="EMBL" id="RIE13354.1"/>
    </source>
</evidence>
<name>A0A398DJV1_9BACT</name>
<keyword evidence="5" id="KW-1185">Reference proteome</keyword>
<dbReference type="InterPro" id="IPR050287">
    <property type="entry name" value="MTA/SAH_deaminase"/>
</dbReference>
<dbReference type="InterPro" id="IPR011059">
    <property type="entry name" value="Metal-dep_hydrolase_composite"/>
</dbReference>
<dbReference type="AlphaFoldDB" id="A0A398DJV1"/>
<dbReference type="RefSeq" id="WP_119087551.1">
    <property type="nucleotide sequence ID" value="NZ_QXIV01000032.1"/>
</dbReference>
<keyword evidence="1 4" id="KW-0378">Hydrolase</keyword>
<dbReference type="SUPFAM" id="SSF51338">
    <property type="entry name" value="Composite domain of metallo-dependent hydrolases"/>
    <property type="match status" value="1"/>
</dbReference>
<dbReference type="EMBL" id="QXIX01000042">
    <property type="protein sequence ID" value="RIE13354.1"/>
    <property type="molecule type" value="Genomic_DNA"/>
</dbReference>
<dbReference type="Gene3D" id="2.30.40.10">
    <property type="entry name" value="Urease, subunit C, domain 1"/>
    <property type="match status" value="1"/>
</dbReference>
<protein>
    <submittedName>
        <fullName evidence="3 4">Aminohydrolase SsnA</fullName>
    </submittedName>
</protein>